<keyword evidence="7" id="KW-0967">Endosome</keyword>
<comment type="subcellular location">
    <subcellularLocation>
        <location evidence="2">Endosome membrane</location>
        <topology evidence="2">Single-pass type II membrane protein</topology>
    </subcellularLocation>
    <subcellularLocation>
        <location evidence="1">Vacuole membrane</location>
        <topology evidence="1">Single-pass type II membrane protein</topology>
    </subcellularLocation>
</comment>
<keyword evidence="10 14" id="KW-1133">Transmembrane helix</keyword>
<evidence type="ECO:0000256" key="2">
    <source>
        <dbReference type="ARBA" id="ARBA00004639"/>
    </source>
</evidence>
<dbReference type="PANTHER" id="PTHR12864">
    <property type="entry name" value="RAN BINDING PROTEIN 9-RELATED"/>
    <property type="match status" value="1"/>
</dbReference>
<evidence type="ECO:0000256" key="14">
    <source>
        <dbReference type="SAM" id="Phobius"/>
    </source>
</evidence>
<evidence type="ECO:0000313" key="17">
    <source>
        <dbReference type="Proteomes" id="UP000094112"/>
    </source>
</evidence>
<feature type="non-terminal residue" evidence="16">
    <location>
        <position position="311"/>
    </location>
</feature>
<dbReference type="InterPro" id="IPR035780">
    <property type="entry name" value="SPRY_Ssh4-like"/>
</dbReference>
<keyword evidence="8" id="KW-0653">Protein transport</keyword>
<gene>
    <name evidence="16" type="ORF">WICANDRAFT_22566</name>
</gene>
<dbReference type="AlphaFoldDB" id="A0A1E3P4I1"/>
<evidence type="ECO:0000256" key="4">
    <source>
        <dbReference type="ARBA" id="ARBA00022448"/>
    </source>
</evidence>
<keyword evidence="17" id="KW-1185">Reference proteome</keyword>
<feature type="domain" description="B30.2/SPRY" evidence="15">
    <location>
        <begin position="83"/>
        <end position="276"/>
    </location>
</feature>
<dbReference type="FunFam" id="2.60.120.920:FF:000065">
    <property type="entry name" value="Ear1p"/>
    <property type="match status" value="1"/>
</dbReference>
<evidence type="ECO:0000313" key="16">
    <source>
        <dbReference type="EMBL" id="ODQ59792.1"/>
    </source>
</evidence>
<dbReference type="RefSeq" id="XP_019038999.1">
    <property type="nucleotide sequence ID" value="XM_019180954.1"/>
</dbReference>
<evidence type="ECO:0000256" key="8">
    <source>
        <dbReference type="ARBA" id="ARBA00022927"/>
    </source>
</evidence>
<keyword evidence="5" id="KW-0926">Vacuole</keyword>
<evidence type="ECO:0000256" key="10">
    <source>
        <dbReference type="ARBA" id="ARBA00022989"/>
    </source>
</evidence>
<keyword evidence="4" id="KW-0813">Transport</keyword>
<sequence>AITLIIVLSVVICLIVLGLFSVLFCALLRFFVKKKYLALDNNVPGSLDDEFEIEERLSELSPNEQNLYRSGQDFITQNPPINEEMSLSNHLLIQEKGIEAWDFIPDSNLPNEAIFINNKTEINFTNFDYQCSIMANLPIPKLNDVYYFEAKLFNLDSPEDTIASIGLSTRPYPYFRLPGRHHYSISYDSNGSRRFNNSFKLNEKEASVFPSLQQGDVVGIGYRCRSGTIFFTRNGKKLSEKPIGGHIKGFKMNNIFPIIGANNPCSIHVNLGQYGYVFIEANIKKWGFALKEGTRPPLPDYNFVTNDLLLE</sequence>
<dbReference type="InterPro" id="IPR013320">
    <property type="entry name" value="ConA-like_dom_sf"/>
</dbReference>
<dbReference type="GO" id="GO:0043328">
    <property type="term" value="P:protein transport to vacuole involved in ubiquitin-dependent protein catabolic process via the multivesicular body sorting pathway"/>
    <property type="evidence" value="ECO:0007669"/>
    <property type="project" value="EnsemblFungi"/>
</dbReference>
<feature type="non-terminal residue" evidence="16">
    <location>
        <position position="1"/>
    </location>
</feature>
<keyword evidence="12" id="KW-0325">Glycoprotein</keyword>
<dbReference type="InterPro" id="IPR043136">
    <property type="entry name" value="B30.2/SPRY_sf"/>
</dbReference>
<protein>
    <recommendedName>
        <fullName evidence="15">B30.2/SPRY domain-containing protein</fullName>
    </recommendedName>
</protein>
<keyword evidence="6 14" id="KW-0812">Transmembrane</keyword>
<name>A0A1E3P4I1_WICAA</name>
<dbReference type="GO" id="GO:0010008">
    <property type="term" value="C:endosome membrane"/>
    <property type="evidence" value="ECO:0007669"/>
    <property type="project" value="UniProtKB-SubCell"/>
</dbReference>
<proteinExistence type="inferred from homology"/>
<dbReference type="Proteomes" id="UP000094112">
    <property type="component" value="Unassembled WGS sequence"/>
</dbReference>
<evidence type="ECO:0000256" key="3">
    <source>
        <dbReference type="ARBA" id="ARBA00006990"/>
    </source>
</evidence>
<dbReference type="GO" id="GO:0005774">
    <property type="term" value="C:vacuolar membrane"/>
    <property type="evidence" value="ECO:0007669"/>
    <property type="project" value="UniProtKB-SubCell"/>
</dbReference>
<dbReference type="GeneID" id="30198200"/>
<dbReference type="STRING" id="683960.A0A1E3P4I1"/>
<reference evidence="16 17" key="1">
    <citation type="journal article" date="2016" name="Proc. Natl. Acad. Sci. U.S.A.">
        <title>Comparative genomics of biotechnologically important yeasts.</title>
        <authorList>
            <person name="Riley R."/>
            <person name="Haridas S."/>
            <person name="Wolfe K.H."/>
            <person name="Lopes M.R."/>
            <person name="Hittinger C.T."/>
            <person name="Goeker M."/>
            <person name="Salamov A.A."/>
            <person name="Wisecaver J.H."/>
            <person name="Long T.M."/>
            <person name="Calvey C.H."/>
            <person name="Aerts A.L."/>
            <person name="Barry K.W."/>
            <person name="Choi C."/>
            <person name="Clum A."/>
            <person name="Coughlan A.Y."/>
            <person name="Deshpande S."/>
            <person name="Douglass A.P."/>
            <person name="Hanson S.J."/>
            <person name="Klenk H.-P."/>
            <person name="LaButti K.M."/>
            <person name="Lapidus A."/>
            <person name="Lindquist E.A."/>
            <person name="Lipzen A.M."/>
            <person name="Meier-Kolthoff J.P."/>
            <person name="Ohm R.A."/>
            <person name="Otillar R.P."/>
            <person name="Pangilinan J.L."/>
            <person name="Peng Y."/>
            <person name="Rokas A."/>
            <person name="Rosa C.A."/>
            <person name="Scheuner C."/>
            <person name="Sibirny A.A."/>
            <person name="Slot J.C."/>
            <person name="Stielow J.B."/>
            <person name="Sun H."/>
            <person name="Kurtzman C.P."/>
            <person name="Blackwell M."/>
            <person name="Grigoriev I.V."/>
            <person name="Jeffries T.W."/>
        </authorList>
    </citation>
    <scope>NUCLEOTIDE SEQUENCE [LARGE SCALE GENOMIC DNA]</scope>
    <source>
        <strain evidence="17">ATCC 58044 / CBS 1984 / NCYC 433 / NRRL Y-366-8</strain>
    </source>
</reference>
<comment type="function">
    <text evidence="13">Components of the endosome-vacuole trafficking pathway that regulates nutrient transport. May be involved in processes which determine whether plasma membrane proteins are degraded or routed to the plasma membrane.</text>
</comment>
<evidence type="ECO:0000256" key="1">
    <source>
        <dbReference type="ARBA" id="ARBA00004576"/>
    </source>
</evidence>
<dbReference type="Gene3D" id="2.60.120.920">
    <property type="match status" value="1"/>
</dbReference>
<dbReference type="InterPro" id="IPR001870">
    <property type="entry name" value="B30.2/SPRY"/>
</dbReference>
<evidence type="ECO:0000256" key="6">
    <source>
        <dbReference type="ARBA" id="ARBA00022692"/>
    </source>
</evidence>
<evidence type="ECO:0000256" key="5">
    <source>
        <dbReference type="ARBA" id="ARBA00022554"/>
    </source>
</evidence>
<dbReference type="EMBL" id="KV454210">
    <property type="protein sequence ID" value="ODQ59792.1"/>
    <property type="molecule type" value="Genomic_DNA"/>
</dbReference>
<comment type="similarity">
    <text evidence="3">Belongs to the SSH4 family.</text>
</comment>
<evidence type="ECO:0000256" key="12">
    <source>
        <dbReference type="ARBA" id="ARBA00023180"/>
    </source>
</evidence>
<organism evidence="16 17">
    <name type="scientific">Wickerhamomyces anomalus (strain ATCC 58044 / CBS 1984 / NCYC 433 / NRRL Y-366-8)</name>
    <name type="common">Yeast</name>
    <name type="synonym">Hansenula anomala</name>
    <dbReference type="NCBI Taxonomy" id="683960"/>
    <lineage>
        <taxon>Eukaryota</taxon>
        <taxon>Fungi</taxon>
        <taxon>Dikarya</taxon>
        <taxon>Ascomycota</taxon>
        <taxon>Saccharomycotina</taxon>
        <taxon>Saccharomycetes</taxon>
        <taxon>Phaffomycetales</taxon>
        <taxon>Wickerhamomycetaceae</taxon>
        <taxon>Wickerhamomyces</taxon>
    </lineage>
</organism>
<dbReference type="PROSITE" id="PS50188">
    <property type="entry name" value="B302_SPRY"/>
    <property type="match status" value="1"/>
</dbReference>
<evidence type="ECO:0000256" key="9">
    <source>
        <dbReference type="ARBA" id="ARBA00022968"/>
    </source>
</evidence>
<evidence type="ECO:0000256" key="7">
    <source>
        <dbReference type="ARBA" id="ARBA00022753"/>
    </source>
</evidence>
<feature type="transmembrane region" description="Helical" evidence="14">
    <location>
        <begin position="6"/>
        <end position="32"/>
    </location>
</feature>
<accession>A0A1E3P4I1</accession>
<dbReference type="CDD" id="cd12910">
    <property type="entry name" value="SPRY_SSH4_like"/>
    <property type="match status" value="1"/>
</dbReference>
<dbReference type="InterPro" id="IPR003877">
    <property type="entry name" value="SPRY_dom"/>
</dbReference>
<dbReference type="GO" id="GO:1990756">
    <property type="term" value="F:ubiquitin-like ligase-substrate adaptor activity"/>
    <property type="evidence" value="ECO:0007669"/>
    <property type="project" value="EnsemblFungi"/>
</dbReference>
<dbReference type="Pfam" id="PF00622">
    <property type="entry name" value="SPRY"/>
    <property type="match status" value="1"/>
</dbReference>
<evidence type="ECO:0000256" key="11">
    <source>
        <dbReference type="ARBA" id="ARBA00023136"/>
    </source>
</evidence>
<dbReference type="OrthoDB" id="258495at2759"/>
<keyword evidence="9" id="KW-0735">Signal-anchor</keyword>
<dbReference type="InterPro" id="IPR050618">
    <property type="entry name" value="Ubq-SigPath_Reg"/>
</dbReference>
<dbReference type="SUPFAM" id="SSF49899">
    <property type="entry name" value="Concanavalin A-like lectins/glucanases"/>
    <property type="match status" value="1"/>
</dbReference>
<evidence type="ECO:0000259" key="15">
    <source>
        <dbReference type="PROSITE" id="PS50188"/>
    </source>
</evidence>
<dbReference type="SMART" id="SM00449">
    <property type="entry name" value="SPRY"/>
    <property type="match status" value="1"/>
</dbReference>
<evidence type="ECO:0000256" key="13">
    <source>
        <dbReference type="ARBA" id="ARBA00025244"/>
    </source>
</evidence>
<keyword evidence="11 14" id="KW-0472">Membrane</keyword>